<dbReference type="STRING" id="1921803.NIES593_19630"/>
<protein>
    <recommendedName>
        <fullName evidence="6">Dynamin N-terminal domain-containing protein</fullName>
    </recommendedName>
</protein>
<dbReference type="RefSeq" id="WP_073601197.1">
    <property type="nucleotide sequence ID" value="NZ_MRCB01000033.1"/>
</dbReference>
<keyword evidence="2" id="KW-0547">Nucleotide-binding</keyword>
<dbReference type="EMBL" id="MRCB01000033">
    <property type="protein sequence ID" value="OKH20209.1"/>
    <property type="molecule type" value="Genomic_DNA"/>
</dbReference>
<name>A0A1U7H9E5_9CYAN</name>
<dbReference type="SUPFAM" id="SSF52540">
    <property type="entry name" value="P-loop containing nucleoside triphosphate hydrolases"/>
    <property type="match status" value="1"/>
</dbReference>
<evidence type="ECO:0000256" key="4">
    <source>
        <dbReference type="ARBA" id="ARBA00023134"/>
    </source>
</evidence>
<reference evidence="7 8" key="1">
    <citation type="submission" date="2016-11" db="EMBL/GenBank/DDBJ databases">
        <title>Draft Genome Sequences of Nine Cyanobacterial Strains from Diverse Habitats.</title>
        <authorList>
            <person name="Zhu T."/>
            <person name="Hou S."/>
            <person name="Lu X."/>
            <person name="Hess W.R."/>
        </authorList>
    </citation>
    <scope>NUCLEOTIDE SEQUENCE [LARGE SCALE GENOMIC DNA]</scope>
    <source>
        <strain evidence="7 8">NIES-593</strain>
    </source>
</reference>
<keyword evidence="5" id="KW-0472">Membrane</keyword>
<keyword evidence="4" id="KW-0342">GTP-binding</keyword>
<evidence type="ECO:0000256" key="5">
    <source>
        <dbReference type="ARBA" id="ARBA00023136"/>
    </source>
</evidence>
<dbReference type="Proteomes" id="UP000186868">
    <property type="component" value="Unassembled WGS sequence"/>
</dbReference>
<evidence type="ECO:0000313" key="7">
    <source>
        <dbReference type="EMBL" id="OKH20209.1"/>
    </source>
</evidence>
<proteinExistence type="predicted"/>
<dbReference type="InterPro" id="IPR027417">
    <property type="entry name" value="P-loop_NTPase"/>
</dbReference>
<sequence length="344" mass="39255">MLRKNYQSFKLADSLKLTSRLLDREENSELLLDIQSVCDHLSSPNFRVAVFGSFNHGKSTLLNALLGKKILPTDLIPTTGAAINIKYGTELTTRIIRSDGTEIDEKGTEILQRFTRLNSERIMRSDLSSVEVFLPHPLLKNGVELLDLPGTNDREEQDNLVRRQLLSADLIIQVLDANQLFTLTEVDNLQDWLIDKGIETVIFVVNFLNLLEIEDQKKVMQRSRSIAEEFRGNFPNGISNLYRVDALPAFKAKQQGDRATAFSSGILTLESAVQNLVAILSNDLQRYRLLRVVAIANRVKQILEERVRFLCQLNTELQNAREYLEVYCYEKSIFPIGFHNKTDR</sequence>
<dbReference type="InterPro" id="IPR027094">
    <property type="entry name" value="Mitofusin_fam"/>
</dbReference>
<dbReference type="PANTHER" id="PTHR10465:SF0">
    <property type="entry name" value="SARCALUMENIN"/>
    <property type="match status" value="1"/>
</dbReference>
<dbReference type="OrthoDB" id="5477114at2"/>
<dbReference type="PANTHER" id="PTHR10465">
    <property type="entry name" value="TRANSMEMBRANE GTPASE FZO1"/>
    <property type="match status" value="1"/>
</dbReference>
<comment type="subcellular location">
    <subcellularLocation>
        <location evidence="1">Membrane</location>
    </subcellularLocation>
</comment>
<dbReference type="AlphaFoldDB" id="A0A1U7H9E5"/>
<accession>A0A1U7H9E5</accession>
<dbReference type="Pfam" id="PF00350">
    <property type="entry name" value="Dynamin_N"/>
    <property type="match status" value="1"/>
</dbReference>
<evidence type="ECO:0000313" key="8">
    <source>
        <dbReference type="Proteomes" id="UP000186868"/>
    </source>
</evidence>
<evidence type="ECO:0000256" key="3">
    <source>
        <dbReference type="ARBA" id="ARBA00022801"/>
    </source>
</evidence>
<comment type="caution">
    <text evidence="7">The sequence shown here is derived from an EMBL/GenBank/DDBJ whole genome shotgun (WGS) entry which is preliminary data.</text>
</comment>
<dbReference type="GO" id="GO:0016020">
    <property type="term" value="C:membrane"/>
    <property type="evidence" value="ECO:0007669"/>
    <property type="project" value="UniProtKB-SubCell"/>
</dbReference>
<dbReference type="GO" id="GO:0005525">
    <property type="term" value="F:GTP binding"/>
    <property type="evidence" value="ECO:0007669"/>
    <property type="project" value="UniProtKB-KW"/>
</dbReference>
<evidence type="ECO:0000256" key="2">
    <source>
        <dbReference type="ARBA" id="ARBA00022741"/>
    </source>
</evidence>
<evidence type="ECO:0000256" key="1">
    <source>
        <dbReference type="ARBA" id="ARBA00004370"/>
    </source>
</evidence>
<dbReference type="GO" id="GO:0003924">
    <property type="term" value="F:GTPase activity"/>
    <property type="evidence" value="ECO:0007669"/>
    <property type="project" value="InterPro"/>
</dbReference>
<feature type="domain" description="Dynamin N-terminal" evidence="6">
    <location>
        <begin position="48"/>
        <end position="206"/>
    </location>
</feature>
<organism evidence="7 8">
    <name type="scientific">Hydrococcus rivularis NIES-593</name>
    <dbReference type="NCBI Taxonomy" id="1921803"/>
    <lineage>
        <taxon>Bacteria</taxon>
        <taxon>Bacillati</taxon>
        <taxon>Cyanobacteriota</taxon>
        <taxon>Cyanophyceae</taxon>
        <taxon>Pleurocapsales</taxon>
        <taxon>Hydrococcaceae</taxon>
        <taxon>Hydrococcus</taxon>
    </lineage>
</organism>
<dbReference type="InterPro" id="IPR045063">
    <property type="entry name" value="Dynamin_N"/>
</dbReference>
<gene>
    <name evidence="7" type="ORF">NIES593_19630</name>
</gene>
<keyword evidence="8" id="KW-1185">Reference proteome</keyword>
<evidence type="ECO:0000259" key="6">
    <source>
        <dbReference type="Pfam" id="PF00350"/>
    </source>
</evidence>
<dbReference type="CDD" id="cd09912">
    <property type="entry name" value="DLP_2"/>
    <property type="match status" value="1"/>
</dbReference>
<dbReference type="Gene3D" id="3.40.50.300">
    <property type="entry name" value="P-loop containing nucleotide triphosphate hydrolases"/>
    <property type="match status" value="1"/>
</dbReference>
<keyword evidence="3" id="KW-0378">Hydrolase</keyword>